<sequence length="228" mass="26748">MEIVNHKTGHRADISFKKSNMFSKEVHKIEGCIVDSRNVKLLMLYGSWTDAIFSVLPQQWELHVKPDKQKSGPNLDVMKSFRKSLVKSKDDDQEIPKRASDFDLKIPGQTFLWQADDRSPNSDKYYSFTKFAMMLNELNSDASQLCPTDCRLRPDIRCLELGNIDEAAEKKVYLEEKQRGARKEMKKNKEEWSPKWFSLDIHPVTKKSDWLFNHRYLKRDWAASPDIF</sequence>
<comment type="caution">
    <text evidence="1">The sequence shown here is derived from an EMBL/GenBank/DDBJ whole genome shotgun (WGS) entry which is preliminary data.</text>
</comment>
<organism evidence="1 2">
    <name type="scientific">Bugula neritina</name>
    <name type="common">Brown bryozoan</name>
    <name type="synonym">Sertularia neritina</name>
    <dbReference type="NCBI Taxonomy" id="10212"/>
    <lineage>
        <taxon>Eukaryota</taxon>
        <taxon>Metazoa</taxon>
        <taxon>Spiralia</taxon>
        <taxon>Lophotrochozoa</taxon>
        <taxon>Bryozoa</taxon>
        <taxon>Gymnolaemata</taxon>
        <taxon>Cheilostomatida</taxon>
        <taxon>Flustrina</taxon>
        <taxon>Buguloidea</taxon>
        <taxon>Bugulidae</taxon>
        <taxon>Bugula</taxon>
    </lineage>
</organism>
<dbReference type="PANTHER" id="PTHR10972:SF209">
    <property type="entry name" value="OXYSTEROL-BINDING PROTEIN"/>
    <property type="match status" value="1"/>
</dbReference>
<name>A0A7J7J872_BUGNE</name>
<evidence type="ECO:0000313" key="2">
    <source>
        <dbReference type="Proteomes" id="UP000593567"/>
    </source>
</evidence>
<dbReference type="Proteomes" id="UP000593567">
    <property type="component" value="Unassembled WGS sequence"/>
</dbReference>
<evidence type="ECO:0000313" key="1">
    <source>
        <dbReference type="EMBL" id="KAF6021771.1"/>
    </source>
</evidence>
<dbReference type="SUPFAM" id="SSF144000">
    <property type="entry name" value="Oxysterol-binding protein-like"/>
    <property type="match status" value="1"/>
</dbReference>
<keyword evidence="2" id="KW-1185">Reference proteome</keyword>
<proteinExistence type="predicted"/>
<gene>
    <name evidence="1" type="ORF">EB796_019927</name>
</gene>
<dbReference type="Pfam" id="PF01237">
    <property type="entry name" value="Oxysterol_BP"/>
    <property type="match status" value="1"/>
</dbReference>
<dbReference type="GO" id="GO:0005829">
    <property type="term" value="C:cytosol"/>
    <property type="evidence" value="ECO:0007669"/>
    <property type="project" value="TreeGrafter"/>
</dbReference>
<dbReference type="InterPro" id="IPR037239">
    <property type="entry name" value="OSBP_sf"/>
</dbReference>
<dbReference type="Gene3D" id="3.30.70.3490">
    <property type="match status" value="1"/>
</dbReference>
<dbReference type="PANTHER" id="PTHR10972">
    <property type="entry name" value="OXYSTEROL-BINDING PROTEIN-RELATED"/>
    <property type="match status" value="1"/>
</dbReference>
<dbReference type="AlphaFoldDB" id="A0A7J7J872"/>
<dbReference type="Gene3D" id="2.40.160.120">
    <property type="match status" value="1"/>
</dbReference>
<dbReference type="InterPro" id="IPR000648">
    <property type="entry name" value="Oxysterol-bd"/>
</dbReference>
<reference evidence="1" key="1">
    <citation type="submission" date="2020-06" db="EMBL/GenBank/DDBJ databases">
        <title>Draft genome of Bugula neritina, a colonial animal packing powerful symbionts and potential medicines.</title>
        <authorList>
            <person name="Rayko M."/>
        </authorList>
    </citation>
    <scope>NUCLEOTIDE SEQUENCE [LARGE SCALE GENOMIC DNA]</scope>
    <source>
        <strain evidence="1">Kwan_BN1</strain>
    </source>
</reference>
<dbReference type="OrthoDB" id="416222at2759"/>
<dbReference type="GO" id="GO:0097038">
    <property type="term" value="C:perinuclear endoplasmic reticulum"/>
    <property type="evidence" value="ECO:0007669"/>
    <property type="project" value="TreeGrafter"/>
</dbReference>
<protein>
    <submittedName>
        <fullName evidence="1">OSBPL1A</fullName>
    </submittedName>
</protein>
<dbReference type="GO" id="GO:0032934">
    <property type="term" value="F:sterol binding"/>
    <property type="evidence" value="ECO:0007669"/>
    <property type="project" value="TreeGrafter"/>
</dbReference>
<accession>A0A7J7J872</accession>
<dbReference type="EMBL" id="VXIV02002965">
    <property type="protein sequence ID" value="KAF6021771.1"/>
    <property type="molecule type" value="Genomic_DNA"/>
</dbReference>
<dbReference type="GO" id="GO:0005886">
    <property type="term" value="C:plasma membrane"/>
    <property type="evidence" value="ECO:0007669"/>
    <property type="project" value="TreeGrafter"/>
</dbReference>